<feature type="transmembrane region" description="Helical" evidence="1">
    <location>
        <begin position="23"/>
        <end position="43"/>
    </location>
</feature>
<keyword evidence="3" id="KW-1185">Reference proteome</keyword>
<name>A0AAX4NGA3_9ARCH</name>
<dbReference type="GeneID" id="95967802"/>
<reference evidence="2 3" key="1">
    <citation type="submission" date="2023-09" db="EMBL/GenBank/DDBJ databases">
        <authorList>
            <person name="Golyshina O.V."/>
            <person name="Lunev E.A."/>
            <person name="Bargiela R."/>
            <person name="Gaines M.C."/>
            <person name="Daum B."/>
            <person name="Bale N.J."/>
            <person name="Koenen M."/>
            <person name="Sinninghe Damst J.S."/>
            <person name="Yakimov M."/>
            <person name="Golyshin P.N."/>
        </authorList>
    </citation>
    <scope>NUCLEOTIDE SEQUENCE [LARGE SCALE GENOMIC DNA]</scope>
    <source>
        <strain evidence="2 3">M1</strain>
    </source>
</reference>
<sequence length="61" mass="6980">MVEIGSFLPNREKNQALFPEEGWIRAIPFLILAFTMAMLLLGIPISNSSSLYQHIYIYTYG</sequence>
<keyword evidence="1" id="KW-0472">Membrane</keyword>
<keyword evidence="1" id="KW-1133">Transmembrane helix</keyword>
<organism evidence="2 3">
    <name type="scientific">Oxyplasma meridianum</name>
    <dbReference type="NCBI Taxonomy" id="3073602"/>
    <lineage>
        <taxon>Archaea</taxon>
        <taxon>Methanobacteriati</taxon>
        <taxon>Thermoplasmatota</taxon>
        <taxon>Thermoplasmata</taxon>
        <taxon>Thermoplasmatales</taxon>
        <taxon>Thermoplasmataceae</taxon>
        <taxon>Oxyplasma</taxon>
    </lineage>
</organism>
<evidence type="ECO:0000313" key="2">
    <source>
        <dbReference type="EMBL" id="WYY00491.1"/>
    </source>
</evidence>
<protein>
    <submittedName>
        <fullName evidence="2">Uncharacterized protein</fullName>
    </submittedName>
</protein>
<dbReference type="RefSeq" id="WP_393970828.1">
    <property type="nucleotide sequence ID" value="NZ_CP133772.1"/>
</dbReference>
<proteinExistence type="predicted"/>
<evidence type="ECO:0000256" key="1">
    <source>
        <dbReference type="SAM" id="Phobius"/>
    </source>
</evidence>
<accession>A0AAX4NGA3</accession>
<dbReference type="EMBL" id="CP133772">
    <property type="protein sequence ID" value="WYY00491.1"/>
    <property type="molecule type" value="Genomic_DNA"/>
</dbReference>
<dbReference type="Proteomes" id="UP001451606">
    <property type="component" value="Chromosome"/>
</dbReference>
<keyword evidence="1" id="KW-0812">Transmembrane</keyword>
<gene>
    <name evidence="2" type="ORF">OXIME_001065</name>
</gene>
<dbReference type="AlphaFoldDB" id="A0AAX4NGA3"/>
<evidence type="ECO:0000313" key="3">
    <source>
        <dbReference type="Proteomes" id="UP001451606"/>
    </source>
</evidence>
<dbReference type="KEGG" id="omr:OXIME_001065"/>